<evidence type="ECO:0008006" key="10">
    <source>
        <dbReference type="Google" id="ProtNLM"/>
    </source>
</evidence>
<evidence type="ECO:0000256" key="2">
    <source>
        <dbReference type="ARBA" id="ARBA00022475"/>
    </source>
</evidence>
<evidence type="ECO:0000256" key="1">
    <source>
        <dbReference type="ARBA" id="ARBA00004651"/>
    </source>
</evidence>
<name>T1JJA1_STRMM</name>
<dbReference type="GO" id="GO:0051606">
    <property type="term" value="P:detection of stimulus"/>
    <property type="evidence" value="ECO:0007669"/>
    <property type="project" value="UniProtKB-ARBA"/>
</dbReference>
<dbReference type="InterPro" id="IPR013604">
    <property type="entry name" value="7TM_chemorcpt"/>
</dbReference>
<evidence type="ECO:0000256" key="4">
    <source>
        <dbReference type="ARBA" id="ARBA00022989"/>
    </source>
</evidence>
<dbReference type="HOGENOM" id="CLU_055904_0_0_1"/>
<proteinExistence type="predicted"/>
<comment type="subcellular location">
    <subcellularLocation>
        <location evidence="1">Cell membrane</location>
        <topology evidence="1">Multi-pass membrane protein</topology>
    </subcellularLocation>
</comment>
<evidence type="ECO:0000313" key="8">
    <source>
        <dbReference type="EnsemblMetazoa" id="SMAR013931-PA"/>
    </source>
</evidence>
<dbReference type="GO" id="GO:0050909">
    <property type="term" value="P:sensory perception of taste"/>
    <property type="evidence" value="ECO:0007669"/>
    <property type="project" value="InterPro"/>
</dbReference>
<evidence type="ECO:0000256" key="7">
    <source>
        <dbReference type="SAM" id="Phobius"/>
    </source>
</evidence>
<reference evidence="8" key="2">
    <citation type="submission" date="2015-02" db="UniProtKB">
        <authorList>
            <consortium name="EnsemblMetazoa"/>
        </authorList>
    </citation>
    <scope>IDENTIFICATION</scope>
</reference>
<evidence type="ECO:0000313" key="9">
    <source>
        <dbReference type="Proteomes" id="UP000014500"/>
    </source>
</evidence>
<evidence type="ECO:0000256" key="6">
    <source>
        <dbReference type="ARBA" id="ARBA00023170"/>
    </source>
</evidence>
<reference evidence="9" key="1">
    <citation type="submission" date="2011-05" db="EMBL/GenBank/DDBJ databases">
        <authorList>
            <person name="Richards S.R."/>
            <person name="Qu J."/>
            <person name="Jiang H."/>
            <person name="Jhangiani S.N."/>
            <person name="Agravi P."/>
            <person name="Goodspeed R."/>
            <person name="Gross S."/>
            <person name="Mandapat C."/>
            <person name="Jackson L."/>
            <person name="Mathew T."/>
            <person name="Pu L."/>
            <person name="Thornton R."/>
            <person name="Saada N."/>
            <person name="Wilczek-Boney K.B."/>
            <person name="Lee S."/>
            <person name="Kovar C."/>
            <person name="Wu Y."/>
            <person name="Scherer S.E."/>
            <person name="Worley K.C."/>
            <person name="Muzny D.M."/>
            <person name="Gibbs R."/>
        </authorList>
    </citation>
    <scope>NUCLEOTIDE SEQUENCE</scope>
    <source>
        <strain evidence="9">Brora</strain>
    </source>
</reference>
<sequence length="388" mass="44887">MEEKAEIINPVKDLGLDFINRVWRVLFGVFGLQLDILGIQYNSKCWKKIIFAVFTRLLHAFNILHYIVVFLYRHEDFFGLVSMTYTQLIAFYTAIICLKREKKISATYHEIVFNLSPAEDLLKTFDRRTKLYFVILIATTATLTANHIAKEIDNDHYHDIYRTIHAQLGIHNHYFSNITALIDYLEILVFSYWFMDVMFVYFAHLCAGLELNFVLINRCLEAELRATSLTPSKLSILRHKYDYISGLVDKISELFSPLILLWISSLVSGLCFDIRALQSASKTGLIFSYSRFIVQIFRATIFLFLILKMASEINTQAHLMKRKLFTKVIDERDSSRVSFYVNYLLFGETINSFNVGISVSGLFTLNVSSFISIVGTILTYTIVLYQTA</sequence>
<dbReference type="GO" id="GO:0005886">
    <property type="term" value="C:plasma membrane"/>
    <property type="evidence" value="ECO:0007669"/>
    <property type="project" value="UniProtKB-SubCell"/>
</dbReference>
<keyword evidence="9" id="KW-1185">Reference proteome</keyword>
<dbReference type="AlphaFoldDB" id="T1JJA1"/>
<protein>
    <recommendedName>
        <fullName evidence="10">Gustatory receptor</fullName>
    </recommendedName>
</protein>
<dbReference type="PANTHER" id="PTHR21421:SF29">
    <property type="entry name" value="GUSTATORY RECEPTOR 5A FOR TREHALOSE-RELATED"/>
    <property type="match status" value="1"/>
</dbReference>
<evidence type="ECO:0000256" key="3">
    <source>
        <dbReference type="ARBA" id="ARBA00022692"/>
    </source>
</evidence>
<dbReference type="EnsemblMetazoa" id="SMAR013931-RA">
    <property type="protein sequence ID" value="SMAR013931-PA"/>
    <property type="gene ID" value="SMAR013931"/>
</dbReference>
<feature type="transmembrane region" description="Helical" evidence="7">
    <location>
        <begin position="363"/>
        <end position="385"/>
    </location>
</feature>
<feature type="transmembrane region" description="Helical" evidence="7">
    <location>
        <begin position="337"/>
        <end position="357"/>
    </location>
</feature>
<dbReference type="EMBL" id="JH431242">
    <property type="status" value="NOT_ANNOTATED_CDS"/>
    <property type="molecule type" value="Genomic_DNA"/>
</dbReference>
<accession>T1JJA1</accession>
<keyword evidence="2" id="KW-1003">Cell membrane</keyword>
<feature type="transmembrane region" description="Helical" evidence="7">
    <location>
        <begin position="192"/>
        <end position="215"/>
    </location>
</feature>
<dbReference type="GO" id="GO:0038023">
    <property type="term" value="F:signaling receptor activity"/>
    <property type="evidence" value="ECO:0007669"/>
    <property type="project" value="UniProtKB-ARBA"/>
</dbReference>
<feature type="transmembrane region" description="Helical" evidence="7">
    <location>
        <begin position="289"/>
        <end position="307"/>
    </location>
</feature>
<feature type="transmembrane region" description="Helical" evidence="7">
    <location>
        <begin position="131"/>
        <end position="149"/>
    </location>
</feature>
<dbReference type="Pfam" id="PF08395">
    <property type="entry name" value="7tm_7"/>
    <property type="match status" value="1"/>
</dbReference>
<feature type="transmembrane region" description="Helical" evidence="7">
    <location>
        <begin position="49"/>
        <end position="71"/>
    </location>
</feature>
<feature type="transmembrane region" description="Helical" evidence="7">
    <location>
        <begin position="77"/>
        <end position="98"/>
    </location>
</feature>
<keyword evidence="6" id="KW-0675">Receptor</keyword>
<dbReference type="Proteomes" id="UP000014500">
    <property type="component" value="Unassembled WGS sequence"/>
</dbReference>
<feature type="transmembrane region" description="Helical" evidence="7">
    <location>
        <begin position="254"/>
        <end position="277"/>
    </location>
</feature>
<keyword evidence="5 7" id="KW-0472">Membrane</keyword>
<evidence type="ECO:0000256" key="5">
    <source>
        <dbReference type="ARBA" id="ARBA00023136"/>
    </source>
</evidence>
<keyword evidence="4 7" id="KW-1133">Transmembrane helix</keyword>
<dbReference type="PhylomeDB" id="T1JJA1"/>
<dbReference type="PANTHER" id="PTHR21421">
    <property type="entry name" value="GUSTATORY RECEPTOR"/>
    <property type="match status" value="1"/>
</dbReference>
<keyword evidence="3 7" id="KW-0812">Transmembrane</keyword>
<organism evidence="8 9">
    <name type="scientific">Strigamia maritima</name>
    <name type="common">European centipede</name>
    <name type="synonym">Geophilus maritimus</name>
    <dbReference type="NCBI Taxonomy" id="126957"/>
    <lineage>
        <taxon>Eukaryota</taxon>
        <taxon>Metazoa</taxon>
        <taxon>Ecdysozoa</taxon>
        <taxon>Arthropoda</taxon>
        <taxon>Myriapoda</taxon>
        <taxon>Chilopoda</taxon>
        <taxon>Pleurostigmophora</taxon>
        <taxon>Geophilomorpha</taxon>
        <taxon>Linotaeniidae</taxon>
        <taxon>Strigamia</taxon>
    </lineage>
</organism>